<evidence type="ECO:0000256" key="6">
    <source>
        <dbReference type="ARBA" id="ARBA00023136"/>
    </source>
</evidence>
<keyword evidence="4 8" id="KW-0812">Transmembrane</keyword>
<evidence type="ECO:0000259" key="11">
    <source>
        <dbReference type="Pfam" id="PF00593"/>
    </source>
</evidence>
<name>A0ABT3PKW1_9BACT</name>
<feature type="chain" id="PRO_5047019183" evidence="10">
    <location>
        <begin position="31"/>
        <end position="1206"/>
    </location>
</feature>
<comment type="subcellular location">
    <subcellularLocation>
        <location evidence="1 8">Cell outer membrane</location>
        <topology evidence="1 8">Multi-pass membrane protein</topology>
    </subcellularLocation>
</comment>
<evidence type="ECO:0000256" key="3">
    <source>
        <dbReference type="ARBA" id="ARBA00022452"/>
    </source>
</evidence>
<evidence type="ECO:0000256" key="9">
    <source>
        <dbReference type="RuleBase" id="RU003357"/>
    </source>
</evidence>
<accession>A0ABT3PKW1</accession>
<evidence type="ECO:0000256" key="2">
    <source>
        <dbReference type="ARBA" id="ARBA00022448"/>
    </source>
</evidence>
<dbReference type="Pfam" id="PF00593">
    <property type="entry name" value="TonB_dep_Rec_b-barrel"/>
    <property type="match status" value="1"/>
</dbReference>
<dbReference type="InterPro" id="IPR023997">
    <property type="entry name" value="TonB-dep_OMP_SusC/RagA_CS"/>
</dbReference>
<evidence type="ECO:0000259" key="12">
    <source>
        <dbReference type="Pfam" id="PF07715"/>
    </source>
</evidence>
<dbReference type="InterPro" id="IPR008969">
    <property type="entry name" value="CarboxyPept-like_regulatory"/>
</dbReference>
<dbReference type="InterPro" id="IPR012910">
    <property type="entry name" value="Plug_dom"/>
</dbReference>
<feature type="domain" description="TonB-dependent receptor-like beta-barrel" evidence="11">
    <location>
        <begin position="549"/>
        <end position="1078"/>
    </location>
</feature>
<evidence type="ECO:0000313" key="14">
    <source>
        <dbReference type="Proteomes" id="UP001207918"/>
    </source>
</evidence>
<keyword evidence="14" id="KW-1185">Reference proteome</keyword>
<dbReference type="NCBIfam" id="TIGR04057">
    <property type="entry name" value="SusC_RagA_signa"/>
    <property type="match status" value="1"/>
</dbReference>
<evidence type="ECO:0000256" key="1">
    <source>
        <dbReference type="ARBA" id="ARBA00004571"/>
    </source>
</evidence>
<keyword evidence="5 9" id="KW-0798">TonB box</keyword>
<dbReference type="SUPFAM" id="SSF56935">
    <property type="entry name" value="Porins"/>
    <property type="match status" value="1"/>
</dbReference>
<evidence type="ECO:0000256" key="10">
    <source>
        <dbReference type="SAM" id="SignalP"/>
    </source>
</evidence>
<keyword evidence="3 8" id="KW-1134">Transmembrane beta strand</keyword>
<dbReference type="InterPro" id="IPR023996">
    <property type="entry name" value="TonB-dep_OMP_SusC/RagA"/>
</dbReference>
<dbReference type="Pfam" id="PF07715">
    <property type="entry name" value="Plug"/>
    <property type="match status" value="1"/>
</dbReference>
<dbReference type="PROSITE" id="PS52016">
    <property type="entry name" value="TONB_DEPENDENT_REC_3"/>
    <property type="match status" value="1"/>
</dbReference>
<dbReference type="InterPro" id="IPR000531">
    <property type="entry name" value="Beta-barrel_TonB"/>
</dbReference>
<proteinExistence type="inferred from homology"/>
<keyword evidence="10" id="KW-0732">Signal</keyword>
<dbReference type="InterPro" id="IPR037066">
    <property type="entry name" value="Plug_dom_sf"/>
</dbReference>
<keyword evidence="6 8" id="KW-0472">Membrane</keyword>
<protein>
    <submittedName>
        <fullName evidence="13">SusC/RagA family TonB-linked outer membrane protein</fullName>
    </submittedName>
</protein>
<evidence type="ECO:0000256" key="4">
    <source>
        <dbReference type="ARBA" id="ARBA00022692"/>
    </source>
</evidence>
<comment type="caution">
    <text evidence="13">The sequence shown here is derived from an EMBL/GenBank/DDBJ whole genome shotgun (WGS) entry which is preliminary data.</text>
</comment>
<dbReference type="SUPFAM" id="SSF49464">
    <property type="entry name" value="Carboxypeptidase regulatory domain-like"/>
    <property type="match status" value="1"/>
</dbReference>
<dbReference type="InterPro" id="IPR036942">
    <property type="entry name" value="Beta-barrel_TonB_sf"/>
</dbReference>
<evidence type="ECO:0000256" key="5">
    <source>
        <dbReference type="ARBA" id="ARBA00023077"/>
    </source>
</evidence>
<dbReference type="InterPro" id="IPR039426">
    <property type="entry name" value="TonB-dep_rcpt-like"/>
</dbReference>
<evidence type="ECO:0000256" key="7">
    <source>
        <dbReference type="ARBA" id="ARBA00023237"/>
    </source>
</evidence>
<dbReference type="Gene3D" id="2.60.40.1120">
    <property type="entry name" value="Carboxypeptidase-like, regulatory domain"/>
    <property type="match status" value="1"/>
</dbReference>
<sequence>MNKQLTKYRKTGPLLLAVLWILLSMQGVLAQQSSQANKNFVPLEWYAANENSASMYEKVISISLEEVPLVQAINELANRVGVRLSYNQRELPNKKVTLVADNISVIRAFEKMFQATGLDILASPSGQIVIKKKTIKTNIAEVISGKVTDAETGDLLPGVNIAIKGTSSGTSTGGSGTFELEVPSLQETLVFSFIGYKTKEVALQGRSELDVQLQPEAIAGEEVVVVDYGYGTVNRADLTGSVASVSGQDLKEIPVSNVSEAINGRLPGVNVLSTDGAPGAESVITIRGGGSITQDNSPLYVVDGFIVGSIRDIPPSDIVSIDVLKDAAATALYGAQASNGVIVINTKKPQEGKINVSYNNYVQYNKLPSDRKYDVLSPYGYVMANYEQAKLRSEADLRNFEKYYGKYDDLELYKAKPGTNWQEELFGDPQLSQYHNLSINGGTEYTKMVLSLSHNDEDGLLVGSGYRRSTINFKLNQRLANSLQMDVSTRITNTRIDGSGTSGSSQIRIKDAITRRPVNGIADELDIDLTNVNNDDEYQSFLLNMINPRDLAEQDWRKRTENSYVFNAGLTWDPMDNMIVKSTFTTKKSFEENLRFYGPLTGESRQEGNSLPLGTKNESQGQSYRWLNTIKYVFNNFDKHDLDILVGQEIYSTGGKGNYVRVEDFRESMLPDELFANMALGNLVDQSTSRSTNRNRFSLFTGSNYQYDDRYLLTATLRADASSKFKESNRLGFFPAVALGWKLSNESFLEELEFLDRLKLRLSYGITGNDRISATASQFLFSPSTYNGPGMGTNDYNAYYSPSGNTLYNPNLIWESTIQKNIGLDFGFLDSKINGSLDLYHNTTKDLLLKSAISPVSGFSTQWNNIGSTANKGIELGLNAYIINKQNFTLRGNFNFAINRPEIVELDGTEERFYQSNWSSTDLKDRNDFYLKVGRSIGLMYGYVNEGMYSVDDFAGYNESTGEYILKDGVPDNSQTLGVNSLRPGYMKLKDLNGDGQINSQDRKVIGNAIPEAQGGFGFDLNYKGFDASVFFNWSYGNDVYNTGKIDFNQFYRTRYGNMLSTMSWDNRFTYIDVDGSYTGTPGEVVTDLDQLAEMNKDKKIWSGNNSFGQATTVFHDWAVEDGSFIRLNKLTLGYTLPTSWTSKVSLSNCRVYVTGYNLALWTNYSGFDPEVSTTRSSTYTALTPGVDYSSYPRSRSLTVGLNVTF</sequence>
<evidence type="ECO:0000313" key="13">
    <source>
        <dbReference type="EMBL" id="MCW9706575.1"/>
    </source>
</evidence>
<keyword evidence="7 8" id="KW-0998">Cell outer membrane</keyword>
<feature type="domain" description="TonB-dependent receptor plug" evidence="12">
    <location>
        <begin position="236"/>
        <end position="341"/>
    </location>
</feature>
<dbReference type="NCBIfam" id="TIGR04056">
    <property type="entry name" value="OMP_RagA_SusC"/>
    <property type="match status" value="1"/>
</dbReference>
<dbReference type="Proteomes" id="UP001207918">
    <property type="component" value="Unassembled WGS sequence"/>
</dbReference>
<feature type="signal peptide" evidence="10">
    <location>
        <begin position="1"/>
        <end position="30"/>
    </location>
</feature>
<dbReference type="Gene3D" id="3.55.50.30">
    <property type="match status" value="1"/>
</dbReference>
<evidence type="ECO:0000256" key="8">
    <source>
        <dbReference type="PROSITE-ProRule" id="PRU01360"/>
    </source>
</evidence>
<dbReference type="Gene3D" id="2.40.170.20">
    <property type="entry name" value="TonB-dependent receptor, beta-barrel domain"/>
    <property type="match status" value="1"/>
</dbReference>
<keyword evidence="2 8" id="KW-0813">Transport</keyword>
<dbReference type="RefSeq" id="WP_265765298.1">
    <property type="nucleotide sequence ID" value="NZ_JAGGJA010000004.1"/>
</dbReference>
<dbReference type="EMBL" id="JAGGJA010000004">
    <property type="protein sequence ID" value="MCW9706575.1"/>
    <property type="molecule type" value="Genomic_DNA"/>
</dbReference>
<dbReference type="Pfam" id="PF13715">
    <property type="entry name" value="CarbopepD_reg_2"/>
    <property type="match status" value="1"/>
</dbReference>
<comment type="similarity">
    <text evidence="8 9">Belongs to the TonB-dependent receptor family.</text>
</comment>
<gene>
    <name evidence="13" type="ORF">J6I44_06895</name>
</gene>
<reference evidence="13 14" key="1">
    <citation type="submission" date="2021-03" db="EMBL/GenBank/DDBJ databases">
        <title>Aliifodinibius sp. nov., a new bacterium isolated from saline soil.</title>
        <authorList>
            <person name="Galisteo C."/>
            <person name="De La Haba R."/>
            <person name="Sanchez-Porro C."/>
            <person name="Ventosa A."/>
        </authorList>
    </citation>
    <scope>NUCLEOTIDE SEQUENCE [LARGE SCALE GENOMIC DNA]</scope>
    <source>
        <strain evidence="13 14">1BSP15-2V2</strain>
    </source>
</reference>
<dbReference type="Gene3D" id="2.170.130.10">
    <property type="entry name" value="TonB-dependent receptor, plug domain"/>
    <property type="match status" value="1"/>
</dbReference>
<organism evidence="13 14">
    <name type="scientific">Fodinibius salsisoli</name>
    <dbReference type="NCBI Taxonomy" id="2820877"/>
    <lineage>
        <taxon>Bacteria</taxon>
        <taxon>Pseudomonadati</taxon>
        <taxon>Balneolota</taxon>
        <taxon>Balneolia</taxon>
        <taxon>Balneolales</taxon>
        <taxon>Balneolaceae</taxon>
        <taxon>Fodinibius</taxon>
    </lineage>
</organism>